<reference evidence="13 14" key="1">
    <citation type="submission" date="2016-10" db="EMBL/GenBank/DDBJ databases">
        <title>Draft genome sequence of Coniochaeta ligniaria NRRL30616, a lignocellulolytic fungus for bioabatement of inhibitors in plant biomass hydrolysates.</title>
        <authorList>
            <consortium name="DOE Joint Genome Institute"/>
            <person name="Jimenez D.J."/>
            <person name="Hector R.E."/>
            <person name="Riley R."/>
            <person name="Sun H."/>
            <person name="Grigoriev I.V."/>
            <person name="Van Elsas J.D."/>
            <person name="Nichols N.N."/>
        </authorList>
    </citation>
    <scope>NUCLEOTIDE SEQUENCE [LARGE SCALE GENOMIC DNA]</scope>
    <source>
        <strain evidence="13 14">NRRL 30616</strain>
    </source>
</reference>
<evidence type="ECO:0000256" key="9">
    <source>
        <dbReference type="ARBA" id="ARBA00023306"/>
    </source>
</evidence>
<feature type="region of interest" description="Disordered" evidence="11">
    <location>
        <begin position="386"/>
        <end position="412"/>
    </location>
</feature>
<keyword evidence="6 10" id="KW-0479">Metal-binding</keyword>
<dbReference type="STRING" id="1408157.A0A1J7INW8"/>
<evidence type="ECO:0000256" key="10">
    <source>
        <dbReference type="RuleBase" id="RU362019"/>
    </source>
</evidence>
<dbReference type="EMBL" id="KV875110">
    <property type="protein sequence ID" value="OIW22809.1"/>
    <property type="molecule type" value="Genomic_DNA"/>
</dbReference>
<dbReference type="FunCoup" id="A0A1J7INW8">
    <property type="interactions" value="523"/>
</dbReference>
<evidence type="ECO:0000256" key="6">
    <source>
        <dbReference type="ARBA" id="ARBA00022723"/>
    </source>
</evidence>
<dbReference type="GO" id="GO:0070966">
    <property type="term" value="P:nuclear-transcribed mRNA catabolic process, no-go decay"/>
    <property type="evidence" value="ECO:0007669"/>
    <property type="project" value="InterPro"/>
</dbReference>
<sequence>MRLAGSKKVIADLLDLGGTEEDIVSLLPEEPEDMWHANNLIAPDDIIRAHAIRKVTRTTNTGSTSSERVHTDLTIRVTSTFFDPAASALHVSGTVVKENGYVAIGQYHTLDLELNRAFTLLKPGGWDSVARETLQEALRPESGDDLAAVVMQEGLANICVITEFRTVLKQRVEHNIPKKRSGASDMDSATKAFFDKVLNTLLRAVEFDAAHPRTLLLASPGFVATEFRKYILDLGQRTSDKKLIGLAKASMVVHTSSGHVHALNEVLKSPEVQTKMKDKKFYGETRLMDDFYTRLRKDDGRAWYGLKPVVRAVNEGAIGPGGGTLLINNSLFRNMDVATRKQYVDLVDKVKAAGGEARVLSSDHESGQRLDALGGIAAILSYPSYDLDEDPEDEEDGENGGGNDTAEGTTVI</sequence>
<evidence type="ECO:0000256" key="8">
    <source>
        <dbReference type="ARBA" id="ARBA00023254"/>
    </source>
</evidence>
<dbReference type="GO" id="GO:0006412">
    <property type="term" value="P:translation"/>
    <property type="evidence" value="ECO:0007669"/>
    <property type="project" value="UniProtKB-ARBA"/>
</dbReference>
<dbReference type="SUPFAM" id="SSF55315">
    <property type="entry name" value="L30e-like"/>
    <property type="match status" value="1"/>
</dbReference>
<dbReference type="Pfam" id="PF03465">
    <property type="entry name" value="eRF1_3"/>
    <property type="match status" value="1"/>
</dbReference>
<dbReference type="InterPro" id="IPR058547">
    <property type="entry name" value="Pelota_N"/>
</dbReference>
<dbReference type="FunFam" id="3.30.1330.30:FF:000008">
    <property type="entry name" value="Protein pelota homolog"/>
    <property type="match status" value="1"/>
</dbReference>
<dbReference type="PANTHER" id="PTHR10853">
    <property type="entry name" value="PELOTA"/>
    <property type="match status" value="1"/>
</dbReference>
<comment type="similarity">
    <text evidence="3 10">Belongs to the eukaryotic release factor 1 family. Pelota subfamily.</text>
</comment>
<dbReference type="InParanoid" id="A0A1J7INW8"/>
<keyword evidence="4 10" id="KW-0963">Cytoplasm</keyword>
<dbReference type="InterPro" id="IPR042226">
    <property type="entry name" value="eFR1_2_sf"/>
</dbReference>
<comment type="subcellular location">
    <subcellularLocation>
        <location evidence="2 10">Cytoplasm</location>
    </subcellularLocation>
</comment>
<dbReference type="Pfam" id="PF03464">
    <property type="entry name" value="eRF1_2"/>
    <property type="match status" value="1"/>
</dbReference>
<dbReference type="GO" id="GO:0071025">
    <property type="term" value="P:RNA surveillance"/>
    <property type="evidence" value="ECO:0007669"/>
    <property type="project" value="InterPro"/>
</dbReference>
<dbReference type="InterPro" id="IPR029064">
    <property type="entry name" value="Ribosomal_eL30-like_sf"/>
</dbReference>
<proteinExistence type="inferred from homology"/>
<accession>A0A1J7INW8</accession>
<feature type="compositionally biased region" description="Acidic residues" evidence="11">
    <location>
        <begin position="386"/>
        <end position="398"/>
    </location>
</feature>
<name>A0A1J7INW8_9PEZI</name>
<dbReference type="InterPro" id="IPR005141">
    <property type="entry name" value="eRF1_2"/>
</dbReference>
<dbReference type="SUPFAM" id="SSF53137">
    <property type="entry name" value="Translational machinery components"/>
    <property type="match status" value="1"/>
</dbReference>
<keyword evidence="7" id="KW-0498">Mitosis</keyword>
<evidence type="ECO:0000256" key="7">
    <source>
        <dbReference type="ARBA" id="ARBA00022776"/>
    </source>
</evidence>
<dbReference type="Gene3D" id="2.30.30.870">
    <property type="entry name" value="Pelota, domain A"/>
    <property type="match status" value="1"/>
</dbReference>
<dbReference type="Gene3D" id="3.30.1330.30">
    <property type="match status" value="1"/>
</dbReference>
<keyword evidence="14" id="KW-1185">Reference proteome</keyword>
<dbReference type="PANTHER" id="PTHR10853:SF0">
    <property type="entry name" value="PROTEIN PELOTA HOMOLOG"/>
    <property type="match status" value="1"/>
</dbReference>
<comment type="cofactor">
    <cofactor evidence="1 10">
        <name>a divalent metal cation</name>
        <dbReference type="ChEBI" id="CHEBI:60240"/>
    </cofactor>
</comment>
<dbReference type="Proteomes" id="UP000182658">
    <property type="component" value="Unassembled WGS sequence"/>
</dbReference>
<dbReference type="OrthoDB" id="10249111at2759"/>
<feature type="domain" description="eRF1/Pelota-like N-terminal" evidence="12">
    <location>
        <begin position="16"/>
        <end position="139"/>
    </location>
</feature>
<dbReference type="GO" id="GO:0005737">
    <property type="term" value="C:cytoplasm"/>
    <property type="evidence" value="ECO:0007669"/>
    <property type="project" value="UniProtKB-SubCell"/>
</dbReference>
<dbReference type="InterPro" id="IPR005140">
    <property type="entry name" value="eRF1_Pelota-like_N"/>
</dbReference>
<protein>
    <recommendedName>
        <fullName evidence="10">Protein DOM34 homolog</fullName>
    </recommendedName>
</protein>
<dbReference type="FunFam" id="3.30.420.60:FF:000004">
    <property type="entry name" value="Protein DOM34 homolog"/>
    <property type="match status" value="1"/>
</dbReference>
<evidence type="ECO:0000256" key="1">
    <source>
        <dbReference type="ARBA" id="ARBA00001968"/>
    </source>
</evidence>
<dbReference type="SUPFAM" id="SSF159065">
    <property type="entry name" value="Dom34/Pelota N-terminal domain-like"/>
    <property type="match status" value="1"/>
</dbReference>
<evidence type="ECO:0000256" key="5">
    <source>
        <dbReference type="ARBA" id="ARBA00022618"/>
    </source>
</evidence>
<dbReference type="InterPro" id="IPR038069">
    <property type="entry name" value="Pelota/DOM34_N"/>
</dbReference>
<dbReference type="GO" id="GO:0070651">
    <property type="term" value="P:nonfunctional rRNA decay"/>
    <property type="evidence" value="ECO:0007669"/>
    <property type="project" value="TreeGrafter"/>
</dbReference>
<dbReference type="Gene3D" id="3.30.420.60">
    <property type="entry name" value="eRF1 domain 2"/>
    <property type="match status" value="1"/>
</dbReference>
<evidence type="ECO:0000259" key="12">
    <source>
        <dbReference type="SMART" id="SM01194"/>
    </source>
</evidence>
<organism evidence="13 14">
    <name type="scientific">Coniochaeta ligniaria NRRL 30616</name>
    <dbReference type="NCBI Taxonomy" id="1408157"/>
    <lineage>
        <taxon>Eukaryota</taxon>
        <taxon>Fungi</taxon>
        <taxon>Dikarya</taxon>
        <taxon>Ascomycota</taxon>
        <taxon>Pezizomycotina</taxon>
        <taxon>Sordariomycetes</taxon>
        <taxon>Sordariomycetidae</taxon>
        <taxon>Coniochaetales</taxon>
        <taxon>Coniochaetaceae</taxon>
        <taxon>Coniochaeta</taxon>
    </lineage>
</organism>
<dbReference type="GO" id="GO:1990533">
    <property type="term" value="C:Dom34-Hbs1 complex"/>
    <property type="evidence" value="ECO:0007669"/>
    <property type="project" value="UniProtKB-ARBA"/>
</dbReference>
<dbReference type="InterPro" id="IPR004405">
    <property type="entry name" value="TF_pelota"/>
</dbReference>
<dbReference type="GO" id="GO:0051321">
    <property type="term" value="P:meiotic cell cycle"/>
    <property type="evidence" value="ECO:0007669"/>
    <property type="project" value="UniProtKB-KW"/>
</dbReference>
<evidence type="ECO:0000256" key="4">
    <source>
        <dbReference type="ARBA" id="ARBA00022490"/>
    </source>
</evidence>
<dbReference type="Pfam" id="PF26356">
    <property type="entry name" value="Pelota_N"/>
    <property type="match status" value="1"/>
</dbReference>
<gene>
    <name evidence="13" type="ORF">CONLIGDRAFT_586620</name>
</gene>
<dbReference type="SMART" id="SM01194">
    <property type="entry name" value="eRF1_1"/>
    <property type="match status" value="1"/>
</dbReference>
<dbReference type="NCBIfam" id="TIGR00111">
    <property type="entry name" value="pelota"/>
    <property type="match status" value="1"/>
</dbReference>
<dbReference type="GO" id="GO:0032790">
    <property type="term" value="P:ribosome disassembly"/>
    <property type="evidence" value="ECO:0007669"/>
    <property type="project" value="TreeGrafter"/>
</dbReference>
<evidence type="ECO:0000256" key="2">
    <source>
        <dbReference type="ARBA" id="ARBA00004496"/>
    </source>
</evidence>
<dbReference type="GO" id="GO:0070481">
    <property type="term" value="P:nuclear-transcribed mRNA catabolic process, non-stop decay"/>
    <property type="evidence" value="ECO:0007669"/>
    <property type="project" value="InterPro"/>
</dbReference>
<dbReference type="AlphaFoldDB" id="A0A1J7INW8"/>
<evidence type="ECO:0000256" key="3">
    <source>
        <dbReference type="ARBA" id="ARBA00009504"/>
    </source>
</evidence>
<keyword evidence="8" id="KW-0469">Meiosis</keyword>
<dbReference type="GO" id="GO:0046872">
    <property type="term" value="F:metal ion binding"/>
    <property type="evidence" value="ECO:0007669"/>
    <property type="project" value="UniProtKB-KW"/>
</dbReference>
<evidence type="ECO:0000313" key="13">
    <source>
        <dbReference type="EMBL" id="OIW22809.1"/>
    </source>
</evidence>
<evidence type="ECO:0000256" key="11">
    <source>
        <dbReference type="SAM" id="MobiDB-lite"/>
    </source>
</evidence>
<comment type="function">
    <text evidence="10">Component of the Dom34-Hbs1 complex, a complex that recognizes stalled ribosomes and triggers the No-Go Decay (NGD) pathway (PubMed:20890290). In the Dom34-Hbs1 complex, dom34 recognizes ribosomes stalled at the 3' end of an mRNA and engages stalled ribosomes by destabilizing mRNA in the mRNA channel. Following ribosome-binding, the Dom34-Hbs1 complex promotes the disassembly of stalled ribosomes, followed by degradation of damaged mRNAs as part of the NGD pathway.</text>
</comment>
<dbReference type="InterPro" id="IPR005142">
    <property type="entry name" value="eRF1_3"/>
</dbReference>
<dbReference type="FunFam" id="2.30.30.870:FF:000001">
    <property type="entry name" value="Protein pelota homolog"/>
    <property type="match status" value="1"/>
</dbReference>
<dbReference type="GO" id="GO:0051301">
    <property type="term" value="P:cell division"/>
    <property type="evidence" value="ECO:0007669"/>
    <property type="project" value="UniProtKB-KW"/>
</dbReference>
<evidence type="ECO:0000313" key="14">
    <source>
        <dbReference type="Proteomes" id="UP000182658"/>
    </source>
</evidence>
<keyword evidence="5" id="KW-0132">Cell division</keyword>
<keyword evidence="9" id="KW-0131">Cell cycle</keyword>